<accession>S9TI91</accession>
<dbReference type="AlphaFoldDB" id="S9TI91"/>
<proteinExistence type="predicted"/>
<protein>
    <submittedName>
        <fullName evidence="1">Uncharacterized protein</fullName>
    </submittedName>
</protein>
<evidence type="ECO:0000313" key="1">
    <source>
        <dbReference type="EMBL" id="EPY16579.1"/>
    </source>
</evidence>
<dbReference type="Proteomes" id="UP000015354">
    <property type="component" value="Unassembled WGS sequence"/>
</dbReference>
<sequence length="97" mass="9903">MAPAAPPPLLDAYVPTPGHLLPGPYSSPVALSPNGTSTLAPGFATSGSGTAGYGGFLHANTSMSRGARENRGSGDLFAAHIQGRRIQFPYGKHPPPH</sequence>
<comment type="caution">
    <text evidence="1">The sequence shown here is derived from an EMBL/GenBank/DDBJ whole genome shotgun (WGS) entry which is preliminary data.</text>
</comment>
<evidence type="ECO:0000313" key="2">
    <source>
        <dbReference type="Proteomes" id="UP000015354"/>
    </source>
</evidence>
<organism evidence="1 2">
    <name type="scientific">Strigomonas culicis</name>
    <dbReference type="NCBI Taxonomy" id="28005"/>
    <lineage>
        <taxon>Eukaryota</taxon>
        <taxon>Discoba</taxon>
        <taxon>Euglenozoa</taxon>
        <taxon>Kinetoplastea</taxon>
        <taxon>Metakinetoplastina</taxon>
        <taxon>Trypanosomatida</taxon>
        <taxon>Trypanosomatidae</taxon>
        <taxon>Strigomonadinae</taxon>
        <taxon>Strigomonas</taxon>
    </lineage>
</organism>
<dbReference type="EMBL" id="ATMH01011029">
    <property type="protein sequence ID" value="EPY16579.1"/>
    <property type="molecule type" value="Genomic_DNA"/>
</dbReference>
<keyword evidence="2" id="KW-1185">Reference proteome</keyword>
<gene>
    <name evidence="1" type="ORF">STCU_11131</name>
</gene>
<reference evidence="1 2" key="1">
    <citation type="journal article" date="2013" name="PLoS ONE">
        <title>Predicting the Proteins of Angomonas deanei, Strigomonas culicis and Their Respective Endosymbionts Reveals New Aspects of the Trypanosomatidae Family.</title>
        <authorList>
            <person name="Motta M.C."/>
            <person name="Martins A.C."/>
            <person name="de Souza S.S."/>
            <person name="Catta-Preta C.M."/>
            <person name="Silva R."/>
            <person name="Klein C.C."/>
            <person name="de Almeida L.G."/>
            <person name="de Lima Cunha O."/>
            <person name="Ciapina L.P."/>
            <person name="Brocchi M."/>
            <person name="Colabardini A.C."/>
            <person name="de Araujo Lima B."/>
            <person name="Machado C.R."/>
            <person name="de Almeida Soares C.M."/>
            <person name="Probst C.M."/>
            <person name="de Menezes C.B."/>
            <person name="Thompson C.E."/>
            <person name="Bartholomeu D.C."/>
            <person name="Gradia D.F."/>
            <person name="Pavoni D.P."/>
            <person name="Grisard E.C."/>
            <person name="Fantinatti-Garboggini F."/>
            <person name="Marchini F.K."/>
            <person name="Rodrigues-Luiz G.F."/>
            <person name="Wagner G."/>
            <person name="Goldman G.H."/>
            <person name="Fietto J.L."/>
            <person name="Elias M.C."/>
            <person name="Goldman M.H."/>
            <person name="Sagot M.F."/>
            <person name="Pereira M."/>
            <person name="Stoco P.H."/>
            <person name="de Mendonca-Neto R.P."/>
            <person name="Teixeira S.M."/>
            <person name="Maciel T.E."/>
            <person name="de Oliveira Mendes T.A."/>
            <person name="Urmenyi T.P."/>
            <person name="de Souza W."/>
            <person name="Schenkman S."/>
            <person name="de Vasconcelos A.T."/>
        </authorList>
    </citation>
    <scope>NUCLEOTIDE SEQUENCE [LARGE SCALE GENOMIC DNA]</scope>
</reference>
<name>S9TI91_9TRYP</name>